<feature type="region of interest" description="Disordered" evidence="1">
    <location>
        <begin position="25"/>
        <end position="60"/>
    </location>
</feature>
<sequence length="60" mass="6507">MFDASRTAIQRKPRPDDVVTIPQAAHIAPRKAKREARELPVVSSPPQRGGIATARHPSVA</sequence>
<evidence type="ECO:0000256" key="1">
    <source>
        <dbReference type="SAM" id="MobiDB-lite"/>
    </source>
</evidence>
<dbReference type="RefSeq" id="WP_342705824.1">
    <property type="nucleotide sequence ID" value="NZ_CP109822.1"/>
</dbReference>
<reference evidence="2 3" key="1">
    <citation type="submission" date="2022-10" db="EMBL/GenBank/DDBJ databases">
        <title>Genomic of Burkholderia cepacia PN-1.</title>
        <authorList>
            <person name="Yang Y."/>
            <person name="Guan H."/>
            <person name="Huang J."/>
        </authorList>
    </citation>
    <scope>NUCLEOTIDE SEQUENCE [LARGE SCALE GENOMIC DNA]</scope>
    <source>
        <strain evidence="2 3">PN-1</strain>
    </source>
</reference>
<proteinExistence type="predicted"/>
<organism evidence="2 3">
    <name type="scientific">Burkholderia arboris</name>
    <dbReference type="NCBI Taxonomy" id="488730"/>
    <lineage>
        <taxon>Bacteria</taxon>
        <taxon>Pseudomonadati</taxon>
        <taxon>Pseudomonadota</taxon>
        <taxon>Betaproteobacteria</taxon>
        <taxon>Burkholderiales</taxon>
        <taxon>Burkholderiaceae</taxon>
        <taxon>Burkholderia</taxon>
        <taxon>Burkholderia cepacia complex</taxon>
    </lineage>
</organism>
<protein>
    <submittedName>
        <fullName evidence="2">Uncharacterized protein</fullName>
    </submittedName>
</protein>
<dbReference type="Proteomes" id="UP001448498">
    <property type="component" value="Chromosome 3"/>
</dbReference>
<evidence type="ECO:0000313" key="3">
    <source>
        <dbReference type="Proteomes" id="UP001448498"/>
    </source>
</evidence>
<keyword evidence="3" id="KW-1185">Reference proteome</keyword>
<dbReference type="EMBL" id="CP109822">
    <property type="protein sequence ID" value="XAE52320.1"/>
    <property type="molecule type" value="Genomic_DNA"/>
</dbReference>
<gene>
    <name evidence="2" type="ORF">OHZ10_22570</name>
</gene>
<evidence type="ECO:0000313" key="2">
    <source>
        <dbReference type="EMBL" id="XAE52320.1"/>
    </source>
</evidence>
<name>A0ABZ3DT62_9BURK</name>
<accession>A0ABZ3DT62</accession>